<feature type="region of interest" description="Disordered" evidence="1">
    <location>
        <begin position="116"/>
        <end position="139"/>
    </location>
</feature>
<feature type="compositionally biased region" description="Low complexity" evidence="1">
    <location>
        <begin position="450"/>
        <end position="460"/>
    </location>
</feature>
<accession>A0AAW1JGH1</accession>
<comment type="caution">
    <text evidence="3">The sequence shown here is derived from an EMBL/GenBank/DDBJ whole genome shotgun (WGS) entry which is preliminary data.</text>
</comment>
<feature type="region of interest" description="Disordered" evidence="1">
    <location>
        <begin position="207"/>
        <end position="230"/>
    </location>
</feature>
<feature type="chain" id="PRO_5043643162" evidence="2">
    <location>
        <begin position="25"/>
        <end position="615"/>
    </location>
</feature>
<protein>
    <submittedName>
        <fullName evidence="3">Uncharacterized protein</fullName>
    </submittedName>
</protein>
<proteinExistence type="predicted"/>
<gene>
    <name evidence="3" type="ORF">QE152_g29964</name>
</gene>
<feature type="signal peptide" evidence="2">
    <location>
        <begin position="1"/>
        <end position="24"/>
    </location>
</feature>
<evidence type="ECO:0000313" key="3">
    <source>
        <dbReference type="EMBL" id="KAK9702392.1"/>
    </source>
</evidence>
<organism evidence="3 4">
    <name type="scientific">Popillia japonica</name>
    <name type="common">Japanese beetle</name>
    <dbReference type="NCBI Taxonomy" id="7064"/>
    <lineage>
        <taxon>Eukaryota</taxon>
        <taxon>Metazoa</taxon>
        <taxon>Ecdysozoa</taxon>
        <taxon>Arthropoda</taxon>
        <taxon>Hexapoda</taxon>
        <taxon>Insecta</taxon>
        <taxon>Pterygota</taxon>
        <taxon>Neoptera</taxon>
        <taxon>Endopterygota</taxon>
        <taxon>Coleoptera</taxon>
        <taxon>Polyphaga</taxon>
        <taxon>Scarabaeiformia</taxon>
        <taxon>Scarabaeidae</taxon>
        <taxon>Rutelinae</taxon>
        <taxon>Popillia</taxon>
    </lineage>
</organism>
<reference evidence="3 4" key="1">
    <citation type="journal article" date="2024" name="BMC Genomics">
        <title>De novo assembly and annotation of Popillia japonica's genome with initial clues to its potential as an invasive pest.</title>
        <authorList>
            <person name="Cucini C."/>
            <person name="Boschi S."/>
            <person name="Funari R."/>
            <person name="Cardaioli E."/>
            <person name="Iannotti N."/>
            <person name="Marturano G."/>
            <person name="Paoli F."/>
            <person name="Bruttini M."/>
            <person name="Carapelli A."/>
            <person name="Frati F."/>
            <person name="Nardi F."/>
        </authorList>
    </citation>
    <scope>NUCLEOTIDE SEQUENCE [LARGE SCALE GENOMIC DNA]</scope>
    <source>
        <strain evidence="3">DMR45628</strain>
    </source>
</reference>
<feature type="compositionally biased region" description="Polar residues" evidence="1">
    <location>
        <begin position="117"/>
        <end position="127"/>
    </location>
</feature>
<keyword evidence="4" id="KW-1185">Reference proteome</keyword>
<dbReference type="Proteomes" id="UP001458880">
    <property type="component" value="Unassembled WGS sequence"/>
</dbReference>
<dbReference type="AlphaFoldDB" id="A0AAW1JGH1"/>
<feature type="region of interest" description="Disordered" evidence="1">
    <location>
        <begin position="440"/>
        <end position="460"/>
    </location>
</feature>
<evidence type="ECO:0000256" key="2">
    <source>
        <dbReference type="SAM" id="SignalP"/>
    </source>
</evidence>
<name>A0AAW1JGH1_POPJA</name>
<feature type="compositionally biased region" description="Low complexity" evidence="1">
    <location>
        <begin position="128"/>
        <end position="138"/>
    </location>
</feature>
<evidence type="ECO:0000313" key="4">
    <source>
        <dbReference type="Proteomes" id="UP001458880"/>
    </source>
</evidence>
<feature type="compositionally biased region" description="Low complexity" evidence="1">
    <location>
        <begin position="208"/>
        <end position="225"/>
    </location>
</feature>
<sequence>MRNKNRRWLFTWTLCLTLLQLYECHTTDYVEDTNTSYAKNGTSVKETRGLFAPRMDYEQWKPLGRGDPLKNDPTYDYVPPVLETVRYWRDTSLRKQDQTPANPPQKKEVLILGVSSKKPSTGTSIPDNNINNNNNNNSNRREYFDPFLKYVKETQYNYQRHRPHNPITSPYFTPSYFLNKITERPMINNINNDGPIPYTMLVPPPMPQKQSTTSYSTYSTPTYQPVTKPPTSTGVTIDQANLIFQSSSSVLNDWDSTSVDSSNMVTWKTPISPEPILNNIIDGRHELKPDTFIQIDYSEPINITHTEEEMKPEQQISSPNIMHKGQVADGVMDLANTYVNIGKSQAQMDSSSAIGISGISVKPPNLAEMPPIVMSGPGQIMEPMVIPPMFTPKKPMMMVETLQTMQTMQPPPMKERPSYGTLQSLLQKEATKSVSMSTLYVTPPTPTTPAPTTTTTSSLTTDPLFKHYKQPMKPLRGPMYLIIQGHSKVKTYGPSKQIHGISVQEMNEIPTSENGRQYPVKHLHSYEKLEKGDDRKRSGRSNNLQTLTHVVQTGLGAIDFGSDLTDRRSDDFQETVLKVGYKVSGSRKENPSVKYYKGIVEAGDLARKLHDNAAE</sequence>
<keyword evidence="2" id="KW-0732">Signal</keyword>
<dbReference type="EMBL" id="JASPKY010000393">
    <property type="protein sequence ID" value="KAK9702392.1"/>
    <property type="molecule type" value="Genomic_DNA"/>
</dbReference>
<evidence type="ECO:0000256" key="1">
    <source>
        <dbReference type="SAM" id="MobiDB-lite"/>
    </source>
</evidence>